<accession>A0A6J6N186</accession>
<keyword evidence="5 8" id="KW-1133">Transmembrane helix</keyword>
<dbReference type="GO" id="GO:0016120">
    <property type="term" value="P:carotene biosynthetic process"/>
    <property type="evidence" value="ECO:0007669"/>
    <property type="project" value="UniProtKB-ARBA"/>
</dbReference>
<comment type="pathway">
    <text evidence="2">Carotenoid biosynthesis.</text>
</comment>
<dbReference type="GO" id="GO:0016872">
    <property type="term" value="F:intramolecular lyase activity"/>
    <property type="evidence" value="ECO:0007669"/>
    <property type="project" value="InterPro"/>
</dbReference>
<evidence type="ECO:0000256" key="1">
    <source>
        <dbReference type="ARBA" id="ARBA00004141"/>
    </source>
</evidence>
<evidence type="ECO:0000256" key="2">
    <source>
        <dbReference type="ARBA" id="ARBA00004829"/>
    </source>
</evidence>
<keyword evidence="3 8" id="KW-0812">Transmembrane</keyword>
<comment type="subcellular location">
    <subcellularLocation>
        <location evidence="1">Membrane</location>
        <topology evidence="1">Multi-pass membrane protein</topology>
    </subcellularLocation>
</comment>
<evidence type="ECO:0000313" key="10">
    <source>
        <dbReference type="EMBL" id="CAB4679829.1"/>
    </source>
</evidence>
<keyword evidence="4" id="KW-0125">Carotenoid biosynthesis</keyword>
<dbReference type="AlphaFoldDB" id="A0A6J6N186"/>
<dbReference type="NCBIfam" id="TIGR03462">
    <property type="entry name" value="CarR_dom_SF"/>
    <property type="match status" value="1"/>
</dbReference>
<dbReference type="GO" id="GO:0045436">
    <property type="term" value="F:lycopene beta cyclase activity"/>
    <property type="evidence" value="ECO:0007669"/>
    <property type="project" value="UniProtKB-ARBA"/>
</dbReference>
<dbReference type="EMBL" id="CAEZXK010000003">
    <property type="protein sequence ID" value="CAB4679829.1"/>
    <property type="molecule type" value="Genomic_DNA"/>
</dbReference>
<sequence>MNTLFVLPILIWYFARFRTSRLCYDRIPLLILILMTAVFDNLIILAGIVSYDESTLSGIKILIAPIEDFAYTLVLVPLIALVQSYYLQWQNSRKAKA</sequence>
<dbReference type="Pfam" id="PF18916">
    <property type="entry name" value="Lycopene_cyc"/>
    <property type="match status" value="1"/>
</dbReference>
<evidence type="ECO:0000256" key="4">
    <source>
        <dbReference type="ARBA" id="ARBA00022746"/>
    </source>
</evidence>
<keyword evidence="7" id="KW-0413">Isomerase</keyword>
<reference evidence="10" key="1">
    <citation type="submission" date="2020-05" db="EMBL/GenBank/DDBJ databases">
        <authorList>
            <person name="Chiriac C."/>
            <person name="Salcher M."/>
            <person name="Ghai R."/>
            <person name="Kavagutti S V."/>
        </authorList>
    </citation>
    <scope>NUCLEOTIDE SEQUENCE</scope>
</reference>
<protein>
    <submittedName>
        <fullName evidence="10">Unannotated protein</fullName>
    </submittedName>
</protein>
<keyword evidence="6 8" id="KW-0472">Membrane</keyword>
<evidence type="ECO:0000256" key="3">
    <source>
        <dbReference type="ARBA" id="ARBA00022692"/>
    </source>
</evidence>
<evidence type="ECO:0000259" key="9">
    <source>
        <dbReference type="Pfam" id="PF18916"/>
    </source>
</evidence>
<evidence type="ECO:0000256" key="6">
    <source>
        <dbReference type="ARBA" id="ARBA00023136"/>
    </source>
</evidence>
<gene>
    <name evidence="10" type="ORF">UFOPK2370_00184</name>
</gene>
<evidence type="ECO:0000256" key="5">
    <source>
        <dbReference type="ARBA" id="ARBA00022989"/>
    </source>
</evidence>
<evidence type="ECO:0000256" key="8">
    <source>
        <dbReference type="SAM" id="Phobius"/>
    </source>
</evidence>
<feature type="transmembrane region" description="Helical" evidence="8">
    <location>
        <begin position="69"/>
        <end position="87"/>
    </location>
</feature>
<name>A0A6J6N186_9ZZZZ</name>
<feature type="transmembrane region" description="Helical" evidence="8">
    <location>
        <begin position="27"/>
        <end position="49"/>
    </location>
</feature>
<organism evidence="10">
    <name type="scientific">freshwater metagenome</name>
    <dbReference type="NCBI Taxonomy" id="449393"/>
    <lineage>
        <taxon>unclassified sequences</taxon>
        <taxon>metagenomes</taxon>
        <taxon>ecological metagenomes</taxon>
    </lineage>
</organism>
<dbReference type="GO" id="GO:0016117">
    <property type="term" value="P:carotenoid biosynthetic process"/>
    <property type="evidence" value="ECO:0007669"/>
    <property type="project" value="UniProtKB-KW"/>
</dbReference>
<dbReference type="InterPro" id="IPR017825">
    <property type="entry name" value="Lycopene_cyclase_dom"/>
</dbReference>
<evidence type="ECO:0000256" key="7">
    <source>
        <dbReference type="ARBA" id="ARBA00023235"/>
    </source>
</evidence>
<dbReference type="GO" id="GO:0016020">
    <property type="term" value="C:membrane"/>
    <property type="evidence" value="ECO:0007669"/>
    <property type="project" value="UniProtKB-SubCell"/>
</dbReference>
<feature type="domain" description="Lycopene cyclase" evidence="9">
    <location>
        <begin position="2"/>
        <end position="81"/>
    </location>
</feature>
<proteinExistence type="predicted"/>